<dbReference type="EMBL" id="BGPR01001039">
    <property type="protein sequence ID" value="GBM43724.1"/>
    <property type="molecule type" value="Genomic_DNA"/>
</dbReference>
<accession>A0A4Y2FVP4</accession>
<dbReference type="Proteomes" id="UP000499080">
    <property type="component" value="Unassembled WGS sequence"/>
</dbReference>
<comment type="caution">
    <text evidence="1">The sequence shown here is derived from an EMBL/GenBank/DDBJ whole genome shotgun (WGS) entry which is preliminary data.</text>
</comment>
<gene>
    <name evidence="1" type="ORF">AVEN_60526_1</name>
</gene>
<dbReference type="AlphaFoldDB" id="A0A4Y2FVP4"/>
<evidence type="ECO:0000313" key="2">
    <source>
        <dbReference type="Proteomes" id="UP000499080"/>
    </source>
</evidence>
<name>A0A4Y2FVP4_ARAVE</name>
<protein>
    <submittedName>
        <fullName evidence="1">Uncharacterized protein</fullName>
    </submittedName>
</protein>
<proteinExistence type="predicted"/>
<reference evidence="1 2" key="1">
    <citation type="journal article" date="2019" name="Sci. Rep.">
        <title>Orb-weaving spider Araneus ventricosus genome elucidates the spidroin gene catalogue.</title>
        <authorList>
            <person name="Kono N."/>
            <person name="Nakamura H."/>
            <person name="Ohtoshi R."/>
            <person name="Moran D.A.P."/>
            <person name="Shinohara A."/>
            <person name="Yoshida Y."/>
            <person name="Fujiwara M."/>
            <person name="Mori M."/>
            <person name="Tomita M."/>
            <person name="Arakawa K."/>
        </authorList>
    </citation>
    <scope>NUCLEOTIDE SEQUENCE [LARGE SCALE GENOMIC DNA]</scope>
</reference>
<organism evidence="1 2">
    <name type="scientific">Araneus ventricosus</name>
    <name type="common">Orbweaver spider</name>
    <name type="synonym">Epeira ventricosa</name>
    <dbReference type="NCBI Taxonomy" id="182803"/>
    <lineage>
        <taxon>Eukaryota</taxon>
        <taxon>Metazoa</taxon>
        <taxon>Ecdysozoa</taxon>
        <taxon>Arthropoda</taxon>
        <taxon>Chelicerata</taxon>
        <taxon>Arachnida</taxon>
        <taxon>Araneae</taxon>
        <taxon>Araneomorphae</taxon>
        <taxon>Entelegynae</taxon>
        <taxon>Araneoidea</taxon>
        <taxon>Araneidae</taxon>
        <taxon>Araneus</taxon>
    </lineage>
</organism>
<sequence>MDGSAVLLKSVNRLSVMLGPQTFPCKPPKNSRWRKVRSHFEPSGCRKPVECAYCLWFRRATHNDVGFAMCFTLCFSLLSSKREERSDLFSFHLIVVRIGGRPSFLSSLPR</sequence>
<evidence type="ECO:0000313" key="1">
    <source>
        <dbReference type="EMBL" id="GBM43724.1"/>
    </source>
</evidence>
<keyword evidence="2" id="KW-1185">Reference proteome</keyword>